<sequence>MARKHRCAHTAWQRNACTLVLGCPHTTTITDRLHPVVVSLSTIASFAMEERGILRYSNGTTGPNLVVEFAQWIVFTCQ</sequence>
<protein>
    <submittedName>
        <fullName evidence="1">Uncharacterized protein</fullName>
    </submittedName>
</protein>
<evidence type="ECO:0000313" key="1">
    <source>
        <dbReference type="EMBL" id="TBU51274.1"/>
    </source>
</evidence>
<name>A0A4Q9P9J5_9APHY</name>
<organism evidence="1 2">
    <name type="scientific">Dichomitus squalens</name>
    <dbReference type="NCBI Taxonomy" id="114155"/>
    <lineage>
        <taxon>Eukaryota</taxon>
        <taxon>Fungi</taxon>
        <taxon>Dikarya</taxon>
        <taxon>Basidiomycota</taxon>
        <taxon>Agaricomycotina</taxon>
        <taxon>Agaricomycetes</taxon>
        <taxon>Polyporales</taxon>
        <taxon>Polyporaceae</taxon>
        <taxon>Dichomitus</taxon>
    </lineage>
</organism>
<proteinExistence type="predicted"/>
<accession>A0A4Q9P9J5</accession>
<keyword evidence="2" id="KW-1185">Reference proteome</keyword>
<dbReference type="AlphaFoldDB" id="A0A4Q9P9J5"/>
<evidence type="ECO:0000313" key="2">
    <source>
        <dbReference type="Proteomes" id="UP000292082"/>
    </source>
</evidence>
<dbReference type="Proteomes" id="UP000292082">
    <property type="component" value="Unassembled WGS sequence"/>
</dbReference>
<dbReference type="EMBL" id="ML145348">
    <property type="protein sequence ID" value="TBU51274.1"/>
    <property type="molecule type" value="Genomic_DNA"/>
</dbReference>
<gene>
    <name evidence="1" type="ORF">BD310DRAFT_942450</name>
</gene>
<reference evidence="1 2" key="1">
    <citation type="submission" date="2019-01" db="EMBL/GenBank/DDBJ databases">
        <title>Draft genome sequences of three monokaryotic isolates of the white-rot basidiomycete fungus Dichomitus squalens.</title>
        <authorList>
            <consortium name="DOE Joint Genome Institute"/>
            <person name="Lopez S.C."/>
            <person name="Andreopoulos B."/>
            <person name="Pangilinan J."/>
            <person name="Lipzen A."/>
            <person name="Riley R."/>
            <person name="Ahrendt S."/>
            <person name="Ng V."/>
            <person name="Barry K."/>
            <person name="Daum C."/>
            <person name="Grigoriev I.V."/>
            <person name="Hilden K.S."/>
            <person name="Makela M.R."/>
            <person name="de Vries R.P."/>
        </authorList>
    </citation>
    <scope>NUCLEOTIDE SEQUENCE [LARGE SCALE GENOMIC DNA]</scope>
    <source>
        <strain evidence="1 2">CBS 464.89</strain>
    </source>
</reference>